<dbReference type="Gene3D" id="1.10.10.10">
    <property type="entry name" value="Winged helix-like DNA-binding domain superfamily/Winged helix DNA-binding domain"/>
    <property type="match status" value="1"/>
</dbReference>
<keyword evidence="3" id="KW-0804">Transcription</keyword>
<dbReference type="SUPFAM" id="SSF46785">
    <property type="entry name" value="Winged helix' DNA-binding domain"/>
    <property type="match status" value="1"/>
</dbReference>
<dbReference type="InterPro" id="IPR036390">
    <property type="entry name" value="WH_DNA-bd_sf"/>
</dbReference>
<protein>
    <submittedName>
        <fullName evidence="6">DNA-binding transcriptional MocR family regulator</fullName>
    </submittedName>
</protein>
<organism evidence="6 7">
    <name type="scientific">Streptomyces iranensis</name>
    <dbReference type="NCBI Taxonomy" id="576784"/>
    <lineage>
        <taxon>Bacteria</taxon>
        <taxon>Bacillati</taxon>
        <taxon>Actinomycetota</taxon>
        <taxon>Actinomycetes</taxon>
        <taxon>Kitasatosporales</taxon>
        <taxon>Streptomycetaceae</taxon>
        <taxon>Streptomyces</taxon>
        <taxon>Streptomyces violaceusniger group</taxon>
    </lineage>
</organism>
<dbReference type="Proteomes" id="UP000756710">
    <property type="component" value="Unassembled WGS sequence"/>
</dbReference>
<feature type="domain" description="HTH gntR-type" evidence="5">
    <location>
        <begin position="13"/>
        <end position="52"/>
    </location>
</feature>
<evidence type="ECO:0000313" key="6">
    <source>
        <dbReference type="EMBL" id="MBP2059836.1"/>
    </source>
</evidence>
<comment type="caution">
    <text evidence="6">The sequence shown here is derived from an EMBL/GenBank/DDBJ whole genome shotgun (WGS) entry which is preliminary data.</text>
</comment>
<reference evidence="6 7" key="1">
    <citation type="submission" date="2021-03" db="EMBL/GenBank/DDBJ databases">
        <title>Genomic Encyclopedia of Type Strains, Phase IV (KMG-IV): sequencing the most valuable type-strain genomes for metagenomic binning, comparative biology and taxonomic classification.</title>
        <authorList>
            <person name="Goeker M."/>
        </authorList>
    </citation>
    <scope>NUCLEOTIDE SEQUENCE [LARGE SCALE GENOMIC DNA]</scope>
    <source>
        <strain evidence="6 7">DSM 41954</strain>
    </source>
</reference>
<evidence type="ECO:0000259" key="5">
    <source>
        <dbReference type="Pfam" id="PF00392"/>
    </source>
</evidence>
<feature type="region of interest" description="Disordered" evidence="4">
    <location>
        <begin position="102"/>
        <end position="141"/>
    </location>
</feature>
<evidence type="ECO:0000256" key="2">
    <source>
        <dbReference type="ARBA" id="ARBA00023125"/>
    </source>
</evidence>
<dbReference type="InterPro" id="IPR036388">
    <property type="entry name" value="WH-like_DNA-bd_sf"/>
</dbReference>
<dbReference type="GO" id="GO:0003677">
    <property type="term" value="F:DNA binding"/>
    <property type="evidence" value="ECO:0007669"/>
    <property type="project" value="UniProtKB-KW"/>
</dbReference>
<evidence type="ECO:0000256" key="1">
    <source>
        <dbReference type="ARBA" id="ARBA00023015"/>
    </source>
</evidence>
<dbReference type="Pfam" id="PF00392">
    <property type="entry name" value="GntR"/>
    <property type="match status" value="1"/>
</dbReference>
<sequence length="141" mass="15437">MPKYYAVKARIALLVDELGEGAPIPTERDLSERFEVARETVRQALRELVLEGTAPGARPRPFARHSGPLPLPRGSDARSGHRLRSGLVLLLMVIRFGAVTVDFDGDSSKPSRPASAPGSRPPAADPTLKRDGPHMWRPRSR</sequence>
<keyword evidence="7" id="KW-1185">Reference proteome</keyword>
<keyword evidence="2 6" id="KW-0238">DNA-binding</keyword>
<accession>A0ABS4MKJ6</accession>
<feature type="region of interest" description="Disordered" evidence="4">
    <location>
        <begin position="52"/>
        <end position="79"/>
    </location>
</feature>
<dbReference type="EMBL" id="JAGGLR010000002">
    <property type="protein sequence ID" value="MBP2059836.1"/>
    <property type="molecule type" value="Genomic_DNA"/>
</dbReference>
<proteinExistence type="predicted"/>
<feature type="compositionally biased region" description="Low complexity" evidence="4">
    <location>
        <begin position="108"/>
        <end position="118"/>
    </location>
</feature>
<keyword evidence="1" id="KW-0805">Transcription regulation</keyword>
<gene>
    <name evidence="6" type="ORF">J2Z30_000834</name>
</gene>
<dbReference type="InterPro" id="IPR000524">
    <property type="entry name" value="Tscrpt_reg_HTH_GntR"/>
</dbReference>
<evidence type="ECO:0000256" key="4">
    <source>
        <dbReference type="SAM" id="MobiDB-lite"/>
    </source>
</evidence>
<evidence type="ECO:0000256" key="3">
    <source>
        <dbReference type="ARBA" id="ARBA00023163"/>
    </source>
</evidence>
<dbReference type="PRINTS" id="PR00035">
    <property type="entry name" value="HTHGNTR"/>
</dbReference>
<evidence type="ECO:0000313" key="7">
    <source>
        <dbReference type="Proteomes" id="UP000756710"/>
    </source>
</evidence>
<name>A0ABS4MKJ6_9ACTN</name>